<protein>
    <submittedName>
        <fullName evidence="3">Uncharacterized protein</fullName>
    </submittedName>
</protein>
<dbReference type="Proteomes" id="UP000254866">
    <property type="component" value="Unassembled WGS sequence"/>
</dbReference>
<organism evidence="3 4">
    <name type="scientific">Venustampulla echinocandica</name>
    <dbReference type="NCBI Taxonomy" id="2656787"/>
    <lineage>
        <taxon>Eukaryota</taxon>
        <taxon>Fungi</taxon>
        <taxon>Dikarya</taxon>
        <taxon>Ascomycota</taxon>
        <taxon>Pezizomycotina</taxon>
        <taxon>Leotiomycetes</taxon>
        <taxon>Helotiales</taxon>
        <taxon>Pleuroascaceae</taxon>
        <taxon>Venustampulla</taxon>
    </lineage>
</organism>
<reference evidence="3 4" key="1">
    <citation type="journal article" date="2018" name="IMA Fungus">
        <title>IMA Genome-F 9: Draft genome sequence of Annulohypoxylon stygium, Aspergillus mulundensis, Berkeleyomyces basicola (syn. Thielaviopsis basicola), Ceratocystis smalleyi, two Cercospora beticola strains, Coleophoma cylindrospora, Fusarium fracticaudum, Phialophora cf. hyalina, and Morchella septimelata.</title>
        <authorList>
            <person name="Wingfield B.D."/>
            <person name="Bills G.F."/>
            <person name="Dong Y."/>
            <person name="Huang W."/>
            <person name="Nel W.J."/>
            <person name="Swalarsk-Parry B.S."/>
            <person name="Vaghefi N."/>
            <person name="Wilken P.M."/>
            <person name="An Z."/>
            <person name="de Beer Z.W."/>
            <person name="De Vos L."/>
            <person name="Chen L."/>
            <person name="Duong T.A."/>
            <person name="Gao Y."/>
            <person name="Hammerbacher A."/>
            <person name="Kikkert J.R."/>
            <person name="Li Y."/>
            <person name="Li H."/>
            <person name="Li K."/>
            <person name="Li Q."/>
            <person name="Liu X."/>
            <person name="Ma X."/>
            <person name="Naidoo K."/>
            <person name="Pethybridge S.J."/>
            <person name="Sun J."/>
            <person name="Steenkamp E.T."/>
            <person name="van der Nest M.A."/>
            <person name="van Wyk S."/>
            <person name="Wingfield M.J."/>
            <person name="Xiong C."/>
            <person name="Yue Q."/>
            <person name="Zhang X."/>
        </authorList>
    </citation>
    <scope>NUCLEOTIDE SEQUENCE [LARGE SCALE GENOMIC DNA]</scope>
    <source>
        <strain evidence="3 4">BP 5553</strain>
    </source>
</reference>
<comment type="caution">
    <text evidence="3">The sequence shown here is derived from an EMBL/GenBank/DDBJ whole genome shotgun (WGS) entry which is preliminary data.</text>
</comment>
<dbReference type="OrthoDB" id="3535864at2759"/>
<feature type="transmembrane region" description="Helical" evidence="2">
    <location>
        <begin position="165"/>
        <end position="186"/>
    </location>
</feature>
<dbReference type="GeneID" id="43602709"/>
<keyword evidence="4" id="KW-1185">Reference proteome</keyword>
<evidence type="ECO:0000256" key="2">
    <source>
        <dbReference type="SAM" id="Phobius"/>
    </source>
</evidence>
<dbReference type="RefSeq" id="XP_031865320.1">
    <property type="nucleotide sequence ID" value="XM_032018483.1"/>
</dbReference>
<proteinExistence type="predicted"/>
<accession>A0A370TAW3</accession>
<evidence type="ECO:0000256" key="1">
    <source>
        <dbReference type="SAM" id="MobiDB-lite"/>
    </source>
</evidence>
<keyword evidence="2" id="KW-0812">Transmembrane</keyword>
<feature type="compositionally biased region" description="Acidic residues" evidence="1">
    <location>
        <begin position="41"/>
        <end position="54"/>
    </location>
</feature>
<gene>
    <name evidence="3" type="ORF">BP5553_09860</name>
</gene>
<dbReference type="AlphaFoldDB" id="A0A370TAW3"/>
<keyword evidence="2" id="KW-1133">Transmembrane helix</keyword>
<dbReference type="EMBL" id="NPIC01000013">
    <property type="protein sequence ID" value="RDL31071.1"/>
    <property type="molecule type" value="Genomic_DNA"/>
</dbReference>
<evidence type="ECO:0000313" key="3">
    <source>
        <dbReference type="EMBL" id="RDL31071.1"/>
    </source>
</evidence>
<feature type="compositionally biased region" description="Low complexity" evidence="1">
    <location>
        <begin position="9"/>
        <end position="19"/>
    </location>
</feature>
<feature type="region of interest" description="Disordered" evidence="1">
    <location>
        <begin position="1"/>
        <end position="129"/>
    </location>
</feature>
<keyword evidence="2" id="KW-0472">Membrane</keyword>
<name>A0A370TAW3_9HELO</name>
<evidence type="ECO:0000313" key="4">
    <source>
        <dbReference type="Proteomes" id="UP000254866"/>
    </source>
</evidence>
<sequence>MADHRRSRSVSVVRLSQSLPPLPGSPDAIAFQTLAPYRDEPEQEQQSGEDEEDESKAMTTPRAPDSQPPEYEPMYDYLRSKTPEAPQAYGTSPPHGLCLVVGPAPQEPYRDEPLQEPDDDSQHPPPSYQDLYRERERDIELGNLERELGLADSDPQEQVEDIFKWLVAMLIIILTLAAVATAFNVGGHF</sequence>